<comment type="caution">
    <text evidence="2">The sequence shown here is derived from an EMBL/GenBank/DDBJ whole genome shotgun (WGS) entry which is preliminary data.</text>
</comment>
<protein>
    <submittedName>
        <fullName evidence="2">Uncharacterized protein</fullName>
    </submittedName>
</protein>
<proteinExistence type="predicted"/>
<feature type="region of interest" description="Disordered" evidence="1">
    <location>
        <begin position="1"/>
        <end position="120"/>
    </location>
</feature>
<dbReference type="EMBL" id="MU839002">
    <property type="protein sequence ID" value="KAK1769694.1"/>
    <property type="molecule type" value="Genomic_DNA"/>
</dbReference>
<feature type="compositionally biased region" description="Low complexity" evidence="1">
    <location>
        <begin position="26"/>
        <end position="42"/>
    </location>
</feature>
<evidence type="ECO:0000313" key="3">
    <source>
        <dbReference type="Proteomes" id="UP001244011"/>
    </source>
</evidence>
<feature type="region of interest" description="Disordered" evidence="1">
    <location>
        <begin position="135"/>
        <end position="154"/>
    </location>
</feature>
<feature type="compositionally biased region" description="Pro residues" evidence="1">
    <location>
        <begin position="103"/>
        <end position="115"/>
    </location>
</feature>
<keyword evidence="3" id="KW-1185">Reference proteome</keyword>
<feature type="compositionally biased region" description="Polar residues" evidence="1">
    <location>
        <begin position="14"/>
        <end position="25"/>
    </location>
</feature>
<feature type="compositionally biased region" description="Polar residues" evidence="1">
    <location>
        <begin position="43"/>
        <end position="63"/>
    </location>
</feature>
<dbReference type="Proteomes" id="UP001244011">
    <property type="component" value="Unassembled WGS sequence"/>
</dbReference>
<feature type="compositionally biased region" description="Basic residues" evidence="1">
    <location>
        <begin position="87"/>
        <end position="102"/>
    </location>
</feature>
<feature type="non-terminal residue" evidence="2">
    <location>
        <position position="230"/>
    </location>
</feature>
<evidence type="ECO:0000256" key="1">
    <source>
        <dbReference type="SAM" id="MobiDB-lite"/>
    </source>
</evidence>
<dbReference type="GeneID" id="85310501"/>
<dbReference type="RefSeq" id="XP_060285907.1">
    <property type="nucleotide sequence ID" value="XM_060427314.1"/>
</dbReference>
<name>A0AAJ0FP42_9PEZI</name>
<reference evidence="2" key="1">
    <citation type="submission" date="2023-06" db="EMBL/GenBank/DDBJ databases">
        <title>Genome-scale phylogeny and comparative genomics of the fungal order Sordariales.</title>
        <authorList>
            <consortium name="Lawrence Berkeley National Laboratory"/>
            <person name="Hensen N."/>
            <person name="Bonometti L."/>
            <person name="Westerberg I."/>
            <person name="Brannstrom I.O."/>
            <person name="Guillou S."/>
            <person name="Cros-Aarteil S."/>
            <person name="Calhoun S."/>
            <person name="Haridas S."/>
            <person name="Kuo A."/>
            <person name="Mondo S."/>
            <person name="Pangilinan J."/>
            <person name="Riley R."/>
            <person name="Labutti K."/>
            <person name="Andreopoulos B."/>
            <person name="Lipzen A."/>
            <person name="Chen C."/>
            <person name="Yanf M."/>
            <person name="Daum C."/>
            <person name="Ng V."/>
            <person name="Clum A."/>
            <person name="Steindorff A."/>
            <person name="Ohm R."/>
            <person name="Martin F."/>
            <person name="Silar P."/>
            <person name="Natvig D."/>
            <person name="Lalanne C."/>
            <person name="Gautier V."/>
            <person name="Ament-Velasquez S.L."/>
            <person name="Kruys A."/>
            <person name="Hutchinson M.I."/>
            <person name="Powell A.J."/>
            <person name="Barry K."/>
            <person name="Miller A.N."/>
            <person name="Grigoriev I.V."/>
            <person name="Debuchy R."/>
            <person name="Gladieux P."/>
            <person name="Thoren M.H."/>
            <person name="Johannesson H."/>
        </authorList>
    </citation>
    <scope>NUCLEOTIDE SEQUENCE</scope>
    <source>
        <strain evidence="2">8032-3</strain>
    </source>
</reference>
<accession>A0AAJ0FP42</accession>
<organism evidence="2 3">
    <name type="scientific">Phialemonium atrogriseum</name>
    <dbReference type="NCBI Taxonomy" id="1093897"/>
    <lineage>
        <taxon>Eukaryota</taxon>
        <taxon>Fungi</taxon>
        <taxon>Dikarya</taxon>
        <taxon>Ascomycota</taxon>
        <taxon>Pezizomycotina</taxon>
        <taxon>Sordariomycetes</taxon>
        <taxon>Sordariomycetidae</taxon>
        <taxon>Cephalothecales</taxon>
        <taxon>Cephalothecaceae</taxon>
        <taxon>Phialemonium</taxon>
    </lineage>
</organism>
<sequence length="230" mass="25047">MPPPNLDKGLQRGIRTSITSTLGRKTSQPSSSSPSIHPPTTSRAPSTQASHHNTHPHNPQSKAKANPQPRPTATNNVHHSRSPPPHPPHRPPARLRIRHHKPQPAPAPAPPPELQPAPAARGNHHAVRVRVGVGDRRGQQHRQRNNNNTHRPGHLAPGPLWCLRGPARASVVVLRGLLGGRRRGVKLARIWASSEVVGWLLFAFGVRGCAQGARGFVLSCYASCRRPYIM</sequence>
<gene>
    <name evidence="2" type="ORF">QBC33DRAFT_531659</name>
</gene>
<evidence type="ECO:0000313" key="2">
    <source>
        <dbReference type="EMBL" id="KAK1769694.1"/>
    </source>
</evidence>
<dbReference type="AlphaFoldDB" id="A0AAJ0FP42"/>